<evidence type="ECO:0008006" key="3">
    <source>
        <dbReference type="Google" id="ProtNLM"/>
    </source>
</evidence>
<gene>
    <name evidence="1" type="ORF">THAOC_31893</name>
</gene>
<evidence type="ECO:0000313" key="2">
    <source>
        <dbReference type="Proteomes" id="UP000266841"/>
    </source>
</evidence>
<dbReference type="AlphaFoldDB" id="K0R778"/>
<protein>
    <recommendedName>
        <fullName evidence="3">BspA family leucine-rich repeat surface protein</fullName>
    </recommendedName>
</protein>
<organism evidence="1 2">
    <name type="scientific">Thalassiosira oceanica</name>
    <name type="common">Marine diatom</name>
    <dbReference type="NCBI Taxonomy" id="159749"/>
    <lineage>
        <taxon>Eukaryota</taxon>
        <taxon>Sar</taxon>
        <taxon>Stramenopiles</taxon>
        <taxon>Ochrophyta</taxon>
        <taxon>Bacillariophyta</taxon>
        <taxon>Coscinodiscophyceae</taxon>
        <taxon>Thalassiosirophycidae</taxon>
        <taxon>Thalassiosirales</taxon>
        <taxon>Thalassiosiraceae</taxon>
        <taxon>Thalassiosira</taxon>
    </lineage>
</organism>
<dbReference type="Pfam" id="PF03382">
    <property type="entry name" value="DUF285"/>
    <property type="match status" value="2"/>
</dbReference>
<accession>K0R778</accession>
<reference evidence="1 2" key="1">
    <citation type="journal article" date="2012" name="Genome Biol.">
        <title>Genome and low-iron response of an oceanic diatom adapted to chronic iron limitation.</title>
        <authorList>
            <person name="Lommer M."/>
            <person name="Specht M."/>
            <person name="Roy A.S."/>
            <person name="Kraemer L."/>
            <person name="Andreson R."/>
            <person name="Gutowska M.A."/>
            <person name="Wolf J."/>
            <person name="Bergner S.V."/>
            <person name="Schilhabel M.B."/>
            <person name="Klostermeier U.C."/>
            <person name="Beiko R.G."/>
            <person name="Rosenstiel P."/>
            <person name="Hippler M."/>
            <person name="Laroche J."/>
        </authorList>
    </citation>
    <scope>NUCLEOTIDE SEQUENCE [LARGE SCALE GENOMIC DNA]</scope>
    <source>
        <strain evidence="1 2">CCMP1005</strain>
    </source>
</reference>
<name>K0R778_THAOC</name>
<dbReference type="EMBL" id="AGNL01044989">
    <property type="protein sequence ID" value="EJK49253.1"/>
    <property type="molecule type" value="Genomic_DNA"/>
</dbReference>
<keyword evidence="2" id="KW-1185">Reference proteome</keyword>
<proteinExistence type="predicted"/>
<sequence>MEAMFGGATAFNQPISIDTAKMSYMFYDATAFNQDLCHFGDNFSQKTVTLMFYDSACSNKNEPSSASGPWCAVTTCPPQRHMFTKKAELATAMGDYVSQGCPNGPNCQATSVHGGAIGNWDVSRLTDFSFLFDSFSGADAFNEPINWNTESATSMKKMFEGATAFNQPLSFDTAKVTSMQYMFQGATAFNQPLSFDTANVTNVREYMCEVHLQ</sequence>
<dbReference type="OrthoDB" id="198852at2759"/>
<dbReference type="InterPro" id="IPR005046">
    <property type="entry name" value="DUF285"/>
</dbReference>
<comment type="caution">
    <text evidence="1">The sequence shown here is derived from an EMBL/GenBank/DDBJ whole genome shotgun (WGS) entry which is preliminary data.</text>
</comment>
<dbReference type="Proteomes" id="UP000266841">
    <property type="component" value="Unassembled WGS sequence"/>
</dbReference>
<evidence type="ECO:0000313" key="1">
    <source>
        <dbReference type="EMBL" id="EJK49253.1"/>
    </source>
</evidence>